<dbReference type="PROSITE" id="PS00571">
    <property type="entry name" value="AMIDASES"/>
    <property type="match status" value="1"/>
</dbReference>
<gene>
    <name evidence="3" type="ORF">AAEO59_13020</name>
</gene>
<dbReference type="PANTHER" id="PTHR11895">
    <property type="entry name" value="TRANSAMIDASE"/>
    <property type="match status" value="1"/>
</dbReference>
<proteinExistence type="inferred from homology"/>
<dbReference type="PANTHER" id="PTHR11895:SF7">
    <property type="entry name" value="GLUTAMYL-TRNA(GLN) AMIDOTRANSFERASE SUBUNIT A, MITOCHONDRIAL"/>
    <property type="match status" value="1"/>
</dbReference>
<dbReference type="Gene3D" id="3.90.1300.10">
    <property type="entry name" value="Amidase signature (AS) domain"/>
    <property type="match status" value="1"/>
</dbReference>
<dbReference type="RefSeq" id="WP_341701184.1">
    <property type="nucleotide sequence ID" value="NZ_JBBYHU010000030.1"/>
</dbReference>
<evidence type="ECO:0000313" key="3">
    <source>
        <dbReference type="EMBL" id="MEL1241976.1"/>
    </source>
</evidence>
<reference evidence="3 4" key="1">
    <citation type="submission" date="2024-04" db="EMBL/GenBank/DDBJ databases">
        <title>Flavobacterium sp. DGU99 16S ribosomal RNA gene Genome sequencing and assembly.</title>
        <authorList>
            <person name="Park S."/>
        </authorList>
    </citation>
    <scope>NUCLEOTIDE SEQUENCE [LARGE SCALE GENOMIC DNA]</scope>
    <source>
        <strain evidence="3 4">DGU99</strain>
    </source>
</reference>
<accession>A0ABU9HPT0</accession>
<dbReference type="SUPFAM" id="SSF75304">
    <property type="entry name" value="Amidase signature (AS) enzymes"/>
    <property type="match status" value="1"/>
</dbReference>
<dbReference type="EMBL" id="JBBYHU010000030">
    <property type="protein sequence ID" value="MEL1241976.1"/>
    <property type="molecule type" value="Genomic_DNA"/>
</dbReference>
<protein>
    <submittedName>
        <fullName evidence="3">Amidase family protein</fullName>
    </submittedName>
</protein>
<dbReference type="InterPro" id="IPR000120">
    <property type="entry name" value="Amidase"/>
</dbReference>
<keyword evidence="4" id="KW-1185">Reference proteome</keyword>
<feature type="domain" description="Amidase" evidence="2">
    <location>
        <begin position="32"/>
        <end position="454"/>
    </location>
</feature>
<name>A0ABU9HPT0_9FLAO</name>
<comment type="similarity">
    <text evidence="1">Belongs to the amidase family.</text>
</comment>
<dbReference type="Proteomes" id="UP001398556">
    <property type="component" value="Unassembled WGS sequence"/>
</dbReference>
<comment type="caution">
    <text evidence="3">The sequence shown here is derived from an EMBL/GenBank/DDBJ whole genome shotgun (WGS) entry which is preliminary data.</text>
</comment>
<dbReference type="Pfam" id="PF01425">
    <property type="entry name" value="Amidase"/>
    <property type="match status" value="1"/>
</dbReference>
<evidence type="ECO:0000256" key="1">
    <source>
        <dbReference type="ARBA" id="ARBA00009199"/>
    </source>
</evidence>
<evidence type="ECO:0000259" key="2">
    <source>
        <dbReference type="Pfam" id="PF01425"/>
    </source>
</evidence>
<sequence>MESQIKKIHQQLVSKQISCTALVQEKLDLLKQNTYNSVNSLLDTMALDLAAKVDAKIANGEPIELLEGIPFGIKDVYMVQGTYTTASSDLLKNYKSAYTATAIQRLLDAGAIPLVKENCDSFGHGSSSENTIFGAVKNAINPELVGGGSSGGSAVNVAKEYTVFSIGGDTGGSIRQPAGYNHIYGLKPTYGRISRYGLMAYASSTDCVGPLAKSIEDIRIVLNVMSGKDPKDQTSIVSNEITEEAIATSSIKTIGYFKNFIQSEAINPQIKADFLAVVEKIKEKGIEVKELDFFKSDILVSTYYTLAMAETASNLSRLDGTNYGNRIEGDNLIDSYAVTRSENFSEETKRRIVGGNQVLSQGFSDEIYLKGLALRDQISENFSEDFKEVDVILSPVTPSTPPKIGDSLKDPLAMYLSDAYTVGFSLGQLPTLTVPQGTETGLQITAAKNNDELVMQFANFLKDIL</sequence>
<organism evidence="3 4">
    <name type="scientific">Flavobacterium flavipallidum</name>
    <dbReference type="NCBI Taxonomy" id="3139140"/>
    <lineage>
        <taxon>Bacteria</taxon>
        <taxon>Pseudomonadati</taxon>
        <taxon>Bacteroidota</taxon>
        <taxon>Flavobacteriia</taxon>
        <taxon>Flavobacteriales</taxon>
        <taxon>Flavobacteriaceae</taxon>
        <taxon>Flavobacterium</taxon>
    </lineage>
</organism>
<dbReference type="InterPro" id="IPR020556">
    <property type="entry name" value="Amidase_CS"/>
</dbReference>
<dbReference type="InterPro" id="IPR023631">
    <property type="entry name" value="Amidase_dom"/>
</dbReference>
<dbReference type="InterPro" id="IPR036928">
    <property type="entry name" value="AS_sf"/>
</dbReference>
<evidence type="ECO:0000313" key="4">
    <source>
        <dbReference type="Proteomes" id="UP001398556"/>
    </source>
</evidence>